<evidence type="ECO:0000256" key="3">
    <source>
        <dbReference type="ARBA" id="ARBA00022691"/>
    </source>
</evidence>
<dbReference type="GeneID" id="100370354"/>
<organism evidence="5 6">
    <name type="scientific">Saccoglossus kowalevskii</name>
    <name type="common">Acorn worm</name>
    <dbReference type="NCBI Taxonomy" id="10224"/>
    <lineage>
        <taxon>Eukaryota</taxon>
        <taxon>Metazoa</taxon>
        <taxon>Hemichordata</taxon>
        <taxon>Enteropneusta</taxon>
        <taxon>Harrimaniidae</taxon>
        <taxon>Saccoglossus</taxon>
    </lineage>
</organism>
<evidence type="ECO:0000313" key="5">
    <source>
        <dbReference type="Proteomes" id="UP000694865"/>
    </source>
</evidence>
<dbReference type="PANTHER" id="PTHR21008:SF1">
    <property type="entry name" value="25S RRNA (ADENINE(2142)-N(1))-METHYLTRANSFERASE"/>
    <property type="match status" value="1"/>
</dbReference>
<keyword evidence="5" id="KW-1185">Reference proteome</keyword>
<dbReference type="PANTHER" id="PTHR21008">
    <property type="entry name" value="S-ADENOSYLMETHIONINE SENSOR UPSTREAM OF MTORC1-RELATED"/>
    <property type="match status" value="1"/>
</dbReference>
<dbReference type="RefSeq" id="XP_006815120.1">
    <property type="nucleotide sequence ID" value="XM_006815057.1"/>
</dbReference>
<dbReference type="Proteomes" id="UP000694865">
    <property type="component" value="Unplaced"/>
</dbReference>
<name>A0ABM0M529_SACKO</name>
<evidence type="ECO:0000256" key="1">
    <source>
        <dbReference type="ARBA" id="ARBA00022603"/>
    </source>
</evidence>
<dbReference type="InterPro" id="IPR021867">
    <property type="entry name" value="Bmt2/SAMTOR"/>
</dbReference>
<sequence length="260" mass="29980">MAAPIDKCNFVNEVTHTVSRKRKRKKRSNHKPVTLSPTKRLKKDRVLINQVHTLNKELEKINSNSTLDEKAKKKKSKIIHKKIDELGGLETYQITSKLGEYRHGNTNTATWVAKHLKTCYICTELKGEKIHLLDVGALDLNYKKYFWIKCTAIDLNPQHRKIIKADFLQFQSDECAVYDVLVLSLVINFVGDPLKRGRMLIKAQVLLKQKGYLIIVLPLACLENSRYITANILYEMLQTLGFDITKIHNSKKLRMNTPPK</sequence>
<feature type="compositionally biased region" description="Basic residues" evidence="4">
    <location>
        <begin position="18"/>
        <end position="30"/>
    </location>
</feature>
<dbReference type="Gene3D" id="3.40.50.150">
    <property type="entry name" value="Vaccinia Virus protein VP39"/>
    <property type="match status" value="1"/>
</dbReference>
<reference evidence="6" key="1">
    <citation type="submission" date="2025-08" db="UniProtKB">
        <authorList>
            <consortium name="RefSeq"/>
        </authorList>
    </citation>
    <scope>IDENTIFICATION</scope>
    <source>
        <tissue evidence="6">Testes</tissue>
    </source>
</reference>
<protein>
    <submittedName>
        <fullName evidence="6">25S rRNA (Adenine(2142)-N(1))-methyltransferase-like</fullName>
    </submittedName>
</protein>
<accession>A0ABM0M529</accession>
<evidence type="ECO:0000313" key="6">
    <source>
        <dbReference type="RefSeq" id="XP_006815120.1"/>
    </source>
</evidence>
<keyword evidence="1" id="KW-0489">Methyltransferase</keyword>
<evidence type="ECO:0000256" key="2">
    <source>
        <dbReference type="ARBA" id="ARBA00022679"/>
    </source>
</evidence>
<keyword evidence="2" id="KW-0808">Transferase</keyword>
<evidence type="ECO:0000256" key="4">
    <source>
        <dbReference type="SAM" id="MobiDB-lite"/>
    </source>
</evidence>
<proteinExistence type="predicted"/>
<dbReference type="SUPFAM" id="SSF53335">
    <property type="entry name" value="S-adenosyl-L-methionine-dependent methyltransferases"/>
    <property type="match status" value="1"/>
</dbReference>
<dbReference type="InterPro" id="IPR029063">
    <property type="entry name" value="SAM-dependent_MTases_sf"/>
</dbReference>
<feature type="region of interest" description="Disordered" evidence="4">
    <location>
        <begin position="16"/>
        <end position="36"/>
    </location>
</feature>
<dbReference type="Pfam" id="PF11968">
    <property type="entry name" value="Bmt2"/>
    <property type="match status" value="1"/>
</dbReference>
<gene>
    <name evidence="6" type="primary">LOC100370354</name>
</gene>
<keyword evidence="3" id="KW-0949">S-adenosyl-L-methionine</keyword>